<reference evidence="2" key="1">
    <citation type="submission" date="2016-07" db="EMBL/GenBank/DDBJ databases">
        <authorList>
            <person name="Florea S."/>
            <person name="Webb J.S."/>
            <person name="Jaromczyk J."/>
            <person name="Schardl C.L."/>
        </authorList>
    </citation>
    <scope>NUCLEOTIDE SEQUENCE [LARGE SCALE GENOMIC DNA]</scope>
    <source>
        <strain evidence="2">CY1</strain>
    </source>
</reference>
<keyword evidence="2" id="KW-1185">Reference proteome</keyword>
<proteinExistence type="predicted"/>
<dbReference type="SUPFAM" id="SSF56300">
    <property type="entry name" value="Metallo-dependent phosphatases"/>
    <property type="match status" value="1"/>
</dbReference>
<dbReference type="STRING" id="1469647.BC351_11725"/>
<protein>
    <submittedName>
        <fullName evidence="1">Metallophosphatase</fullName>
    </submittedName>
</protein>
<dbReference type="Gene3D" id="3.60.21.10">
    <property type="match status" value="1"/>
</dbReference>
<evidence type="ECO:0000313" key="1">
    <source>
        <dbReference type="EMBL" id="OPH47166.1"/>
    </source>
</evidence>
<dbReference type="Proteomes" id="UP000190626">
    <property type="component" value="Unassembled WGS sequence"/>
</dbReference>
<evidence type="ECO:0000313" key="2">
    <source>
        <dbReference type="Proteomes" id="UP000190626"/>
    </source>
</evidence>
<accession>A0A1V4H7G7</accession>
<sequence length="231" mass="27546">MIYITGDVHGSISIGRRLNTKNFPEQKKMTKDDFVIISGDFGLIWNGDKEDQYWLKWLHKEKPFTTLFIDGNHENHDMLDAYPVEVWNGGKVHRINDSVIHLMRGQVFEIEGLKFFTFGGADSHDKQHRKEGISWWRREMPSYNEYEEGLSNLDKHDWTVDYVITHTCSSSTMVHIATRLGFQYELDQMHSYFYNLEVKLKYKQWFFGHFHEDIEFPNDQRLLYIDVLKVK</sequence>
<gene>
    <name evidence="1" type="ORF">BC351_11725</name>
</gene>
<dbReference type="RefSeq" id="WP_079420880.1">
    <property type="nucleotide sequence ID" value="NZ_MBTG01000066.1"/>
</dbReference>
<organism evidence="1 2">
    <name type="scientific">Paenibacillus ferrarius</name>
    <dbReference type="NCBI Taxonomy" id="1469647"/>
    <lineage>
        <taxon>Bacteria</taxon>
        <taxon>Bacillati</taxon>
        <taxon>Bacillota</taxon>
        <taxon>Bacilli</taxon>
        <taxon>Bacillales</taxon>
        <taxon>Paenibacillaceae</taxon>
        <taxon>Paenibacillus</taxon>
    </lineage>
</organism>
<dbReference type="OrthoDB" id="9787800at2"/>
<dbReference type="EMBL" id="MBTG01000066">
    <property type="protein sequence ID" value="OPH47166.1"/>
    <property type="molecule type" value="Genomic_DNA"/>
</dbReference>
<dbReference type="CDD" id="cd00838">
    <property type="entry name" value="MPP_superfamily"/>
    <property type="match status" value="1"/>
</dbReference>
<dbReference type="InterPro" id="IPR029052">
    <property type="entry name" value="Metallo-depent_PP-like"/>
</dbReference>
<comment type="caution">
    <text evidence="1">The sequence shown here is derived from an EMBL/GenBank/DDBJ whole genome shotgun (WGS) entry which is preliminary data.</text>
</comment>
<dbReference type="AlphaFoldDB" id="A0A1V4H7G7"/>
<name>A0A1V4H7G7_9BACL</name>